<dbReference type="SUPFAM" id="SSF89796">
    <property type="entry name" value="CoA-transferase family III (CaiB/BaiF)"/>
    <property type="match status" value="1"/>
</dbReference>
<evidence type="ECO:0000313" key="2">
    <source>
        <dbReference type="EMBL" id="OZI82137.1"/>
    </source>
</evidence>
<dbReference type="InterPro" id="IPR003673">
    <property type="entry name" value="CoA-Trfase_fam_III"/>
</dbReference>
<comment type="caution">
    <text evidence="2">The sequence shown here is derived from an EMBL/GenBank/DDBJ whole genome shotgun (WGS) entry which is preliminary data.</text>
</comment>
<name>A0ABX4FLQ8_9BORD</name>
<dbReference type="EMBL" id="NEVV01000001">
    <property type="protein sequence ID" value="OZI82137.1"/>
    <property type="molecule type" value="Genomic_DNA"/>
</dbReference>
<dbReference type="Pfam" id="PF02515">
    <property type="entry name" value="CoA_transf_3"/>
    <property type="match status" value="1"/>
</dbReference>
<dbReference type="Gene3D" id="3.30.1540.10">
    <property type="entry name" value="formyl-coa transferase, domain 3"/>
    <property type="match status" value="1"/>
</dbReference>
<evidence type="ECO:0000313" key="3">
    <source>
        <dbReference type="Proteomes" id="UP000216524"/>
    </source>
</evidence>
<dbReference type="PANTHER" id="PTHR48207:SF3">
    <property type="entry name" value="SUCCINATE--HYDROXYMETHYLGLUTARATE COA-TRANSFERASE"/>
    <property type="match status" value="1"/>
</dbReference>
<keyword evidence="1" id="KW-0808">Transferase</keyword>
<dbReference type="InterPro" id="IPR050483">
    <property type="entry name" value="CoA-transferase_III_domain"/>
</dbReference>
<dbReference type="RefSeq" id="WP_086092957.1">
    <property type="nucleotide sequence ID" value="NZ_CP021107.1"/>
</dbReference>
<gene>
    <name evidence="2" type="ORF">CAL23_10740</name>
</gene>
<reference evidence="2 3" key="1">
    <citation type="submission" date="2017-05" db="EMBL/GenBank/DDBJ databases">
        <title>Complete and WGS of Bordetella genogroups.</title>
        <authorList>
            <person name="Spilker T."/>
            <person name="Lipuma J."/>
        </authorList>
    </citation>
    <scope>NUCLEOTIDE SEQUENCE [LARGE SCALE GENOMIC DNA]</scope>
    <source>
        <strain evidence="2 3">AU3139</strain>
    </source>
</reference>
<dbReference type="InterPro" id="IPR023606">
    <property type="entry name" value="CoA-Trfase_III_dom_1_sf"/>
</dbReference>
<sequence length="403" mass="43046">MTQPAAGAGPLAGYTVLELGSTIAGPFCGRLLADFGARVIKVEATEGDALRSMGRHKDGHSLYALSLLRNKELVSIDLRQPDGQELVRQLAARADILIENFRPGALEKWNLGYDALSRANPGLVMVRISGYGQDGPYSGRPGYGVIGEAHSGLRSVTGDPDRPPSRVATSLSDYITGLYGAFGALLALESRRRTGRGQVVDTALAECAFSFMEPHVMAYDQLREVANRAGSRLPGSAPNNLYRCADGAYVHITTLTNALFRRLAAALDAPQLADDPRFDQPGHRVANEAALDAAIQDWVGRHDCPAVLARLTQAEIPHAKVYGVDDVFADPHFQARGALARLPHPQLGDVTVPNVVPRLSDTPGAVRSLGKDAGADTLAVLRDELGLDAARLEALRQRGAIRA</sequence>
<organism evidence="2 3">
    <name type="scientific">Bordetella genomosp. 6</name>
    <dbReference type="NCBI Taxonomy" id="463024"/>
    <lineage>
        <taxon>Bacteria</taxon>
        <taxon>Pseudomonadati</taxon>
        <taxon>Pseudomonadota</taxon>
        <taxon>Betaproteobacteria</taxon>
        <taxon>Burkholderiales</taxon>
        <taxon>Alcaligenaceae</taxon>
        <taxon>Bordetella</taxon>
    </lineage>
</organism>
<evidence type="ECO:0000256" key="1">
    <source>
        <dbReference type="ARBA" id="ARBA00022679"/>
    </source>
</evidence>
<dbReference type="PANTHER" id="PTHR48207">
    <property type="entry name" value="SUCCINATE--HYDROXYMETHYLGLUTARATE COA-TRANSFERASE"/>
    <property type="match status" value="1"/>
</dbReference>
<proteinExistence type="predicted"/>
<protein>
    <recommendedName>
        <fullName evidence="4">CoA transferase</fullName>
    </recommendedName>
</protein>
<keyword evidence="3" id="KW-1185">Reference proteome</keyword>
<accession>A0ABX4FLQ8</accession>
<dbReference type="InterPro" id="IPR044855">
    <property type="entry name" value="CoA-Trfase_III_dom3_sf"/>
</dbReference>
<dbReference type="Gene3D" id="3.40.50.10540">
    <property type="entry name" value="Crotonobetainyl-coa:carnitine coa-transferase, domain 1"/>
    <property type="match status" value="1"/>
</dbReference>
<dbReference type="Proteomes" id="UP000216524">
    <property type="component" value="Unassembled WGS sequence"/>
</dbReference>
<evidence type="ECO:0008006" key="4">
    <source>
        <dbReference type="Google" id="ProtNLM"/>
    </source>
</evidence>